<sequence>TKGSGTFTLTTADGSEVFARPVELGTVLPGDDTFLRVDAPLDPGPGSYLAELALRQTNGQDVQANSDIEIGEQKVNGCLAVAPDVTPPEPEGWLSSLPGGDIPWLIIVLVALVVLLVAVLGAREIVWRRRR</sequence>
<feature type="non-terminal residue" evidence="2">
    <location>
        <position position="1"/>
    </location>
</feature>
<evidence type="ECO:0000313" key="2">
    <source>
        <dbReference type="EMBL" id="KKK87405.1"/>
    </source>
</evidence>
<name>A0A0F8ZN59_9ZZZZ</name>
<protein>
    <submittedName>
        <fullName evidence="2">Uncharacterized protein</fullName>
    </submittedName>
</protein>
<keyword evidence="1" id="KW-0472">Membrane</keyword>
<dbReference type="EMBL" id="LAZR01050416">
    <property type="protein sequence ID" value="KKK87405.1"/>
    <property type="molecule type" value="Genomic_DNA"/>
</dbReference>
<dbReference type="AlphaFoldDB" id="A0A0F8ZN59"/>
<gene>
    <name evidence="2" type="ORF">LCGC14_2753560</name>
</gene>
<keyword evidence="1" id="KW-0812">Transmembrane</keyword>
<organism evidence="2">
    <name type="scientific">marine sediment metagenome</name>
    <dbReference type="NCBI Taxonomy" id="412755"/>
    <lineage>
        <taxon>unclassified sequences</taxon>
        <taxon>metagenomes</taxon>
        <taxon>ecological metagenomes</taxon>
    </lineage>
</organism>
<reference evidence="2" key="1">
    <citation type="journal article" date="2015" name="Nature">
        <title>Complex archaea that bridge the gap between prokaryotes and eukaryotes.</title>
        <authorList>
            <person name="Spang A."/>
            <person name="Saw J.H."/>
            <person name="Jorgensen S.L."/>
            <person name="Zaremba-Niedzwiedzka K."/>
            <person name="Martijn J."/>
            <person name="Lind A.E."/>
            <person name="van Eijk R."/>
            <person name="Schleper C."/>
            <person name="Guy L."/>
            <person name="Ettema T.J."/>
        </authorList>
    </citation>
    <scope>NUCLEOTIDE SEQUENCE</scope>
</reference>
<keyword evidence="1" id="KW-1133">Transmembrane helix</keyword>
<comment type="caution">
    <text evidence="2">The sequence shown here is derived from an EMBL/GenBank/DDBJ whole genome shotgun (WGS) entry which is preliminary data.</text>
</comment>
<proteinExistence type="predicted"/>
<accession>A0A0F8ZN59</accession>
<evidence type="ECO:0000256" key="1">
    <source>
        <dbReference type="SAM" id="Phobius"/>
    </source>
</evidence>
<feature type="transmembrane region" description="Helical" evidence="1">
    <location>
        <begin position="102"/>
        <end position="122"/>
    </location>
</feature>